<dbReference type="PRINTS" id="PR00502">
    <property type="entry name" value="NUDIXFAMILY"/>
</dbReference>
<sequence>MPEQDYPKPSVTVDTIIFTLKDNELKVLLIKRNIEPFKNMWAIPGGFVRIKESLEEAAKRELEEETGVKDVYLEQLYSFGDINRDPRGRVITVAYFALVNSEKTKLEAKTDVSEARWFSASKLPSLAFDHEKILQYALKRLRWKFEYTTVAFSLLPKKFTLTQLQKIYEIVFNRKFDKRNFRKKILSLNLAEKTKEKKKDVSHRPPQLYSFRRKIGDIVEII</sequence>
<dbReference type="STRING" id="1618356.UU93_C0026G0003"/>
<dbReference type="GO" id="GO:0016787">
    <property type="term" value="F:hydrolase activity"/>
    <property type="evidence" value="ECO:0007669"/>
    <property type="project" value="UniProtKB-KW"/>
</dbReference>
<evidence type="ECO:0000313" key="4">
    <source>
        <dbReference type="EMBL" id="KKS30942.1"/>
    </source>
</evidence>
<organism evidence="4 5">
    <name type="scientific">Candidatus Amesbacteria bacterium GW2011_GWA2_42_12</name>
    <dbReference type="NCBI Taxonomy" id="1618356"/>
    <lineage>
        <taxon>Bacteria</taxon>
        <taxon>Candidatus Amesiibacteriota</taxon>
    </lineage>
</organism>
<accession>A0A0G0Y2Q2</accession>
<dbReference type="InterPro" id="IPR015797">
    <property type="entry name" value="NUDIX_hydrolase-like_dom_sf"/>
</dbReference>
<dbReference type="Pfam" id="PF21906">
    <property type="entry name" value="WHD_NrtR"/>
    <property type="match status" value="1"/>
</dbReference>
<dbReference type="PATRIC" id="fig|1618356.3.peg.737"/>
<evidence type="ECO:0000256" key="2">
    <source>
        <dbReference type="RuleBase" id="RU003476"/>
    </source>
</evidence>
<reference evidence="4 5" key="1">
    <citation type="journal article" date="2015" name="Nature">
        <title>rRNA introns, odd ribosomes, and small enigmatic genomes across a large radiation of phyla.</title>
        <authorList>
            <person name="Brown C.T."/>
            <person name="Hug L.A."/>
            <person name="Thomas B.C."/>
            <person name="Sharon I."/>
            <person name="Castelle C.J."/>
            <person name="Singh A."/>
            <person name="Wilkins M.J."/>
            <person name="Williams K.H."/>
            <person name="Banfield J.F."/>
        </authorList>
    </citation>
    <scope>NUCLEOTIDE SEQUENCE [LARGE SCALE GENOMIC DNA]</scope>
</reference>
<comment type="caution">
    <text evidence="4">The sequence shown here is derived from an EMBL/GenBank/DDBJ whole genome shotgun (WGS) entry which is preliminary data.</text>
</comment>
<dbReference type="PROSITE" id="PS00893">
    <property type="entry name" value="NUDIX_BOX"/>
    <property type="match status" value="1"/>
</dbReference>
<comment type="similarity">
    <text evidence="2">Belongs to the Nudix hydrolase family.</text>
</comment>
<dbReference type="InterPro" id="IPR054105">
    <property type="entry name" value="WHD_NrtR"/>
</dbReference>
<dbReference type="Pfam" id="PF00293">
    <property type="entry name" value="NUDIX"/>
    <property type="match status" value="1"/>
</dbReference>
<dbReference type="PANTHER" id="PTHR43736:SF4">
    <property type="entry name" value="SLR1690 PROTEIN"/>
    <property type="match status" value="1"/>
</dbReference>
<keyword evidence="1 2" id="KW-0378">Hydrolase</keyword>
<feature type="domain" description="Nudix hydrolase" evidence="3">
    <location>
        <begin position="8"/>
        <end position="141"/>
    </location>
</feature>
<dbReference type="PROSITE" id="PS51462">
    <property type="entry name" value="NUDIX"/>
    <property type="match status" value="1"/>
</dbReference>
<dbReference type="SUPFAM" id="SSF55811">
    <property type="entry name" value="Nudix"/>
    <property type="match status" value="1"/>
</dbReference>
<evidence type="ECO:0000313" key="5">
    <source>
        <dbReference type="Proteomes" id="UP000034160"/>
    </source>
</evidence>
<dbReference type="InterPro" id="IPR000086">
    <property type="entry name" value="NUDIX_hydrolase_dom"/>
</dbReference>
<dbReference type="InterPro" id="IPR020476">
    <property type="entry name" value="Nudix_hydrolase"/>
</dbReference>
<dbReference type="Proteomes" id="UP000034160">
    <property type="component" value="Unassembled WGS sequence"/>
</dbReference>
<dbReference type="InterPro" id="IPR020084">
    <property type="entry name" value="NUDIX_hydrolase_CS"/>
</dbReference>
<dbReference type="EMBL" id="LCCN01000026">
    <property type="protein sequence ID" value="KKS30942.1"/>
    <property type="molecule type" value="Genomic_DNA"/>
</dbReference>
<dbReference type="PANTHER" id="PTHR43736">
    <property type="entry name" value="ADP-RIBOSE PYROPHOSPHATASE"/>
    <property type="match status" value="1"/>
</dbReference>
<dbReference type="Gene3D" id="1.10.10.10">
    <property type="entry name" value="Winged helix-like DNA-binding domain superfamily/Winged helix DNA-binding domain"/>
    <property type="match status" value="1"/>
</dbReference>
<dbReference type="CDD" id="cd18873">
    <property type="entry name" value="NUDIX_NadM_like"/>
    <property type="match status" value="1"/>
</dbReference>
<dbReference type="SUPFAM" id="SSF46785">
    <property type="entry name" value="Winged helix' DNA-binding domain"/>
    <property type="match status" value="1"/>
</dbReference>
<proteinExistence type="inferred from homology"/>
<name>A0A0G0Y2Q2_9BACT</name>
<dbReference type="InterPro" id="IPR036390">
    <property type="entry name" value="WH_DNA-bd_sf"/>
</dbReference>
<dbReference type="Gene3D" id="3.90.79.10">
    <property type="entry name" value="Nucleoside Triphosphate Pyrophosphohydrolase"/>
    <property type="match status" value="1"/>
</dbReference>
<dbReference type="InterPro" id="IPR036388">
    <property type="entry name" value="WH-like_DNA-bd_sf"/>
</dbReference>
<gene>
    <name evidence="4" type="ORF">UU93_C0026G0003</name>
</gene>
<dbReference type="AlphaFoldDB" id="A0A0G0Y2Q2"/>
<protein>
    <submittedName>
        <fullName evidence="4">NUDIX hydrolase</fullName>
    </submittedName>
</protein>
<evidence type="ECO:0000259" key="3">
    <source>
        <dbReference type="PROSITE" id="PS51462"/>
    </source>
</evidence>
<evidence type="ECO:0000256" key="1">
    <source>
        <dbReference type="ARBA" id="ARBA00022801"/>
    </source>
</evidence>